<accession>A0A0A0BD17</accession>
<dbReference type="Pfam" id="PF01121">
    <property type="entry name" value="CoaE"/>
    <property type="match status" value="1"/>
</dbReference>
<dbReference type="GO" id="GO:0005524">
    <property type="term" value="F:ATP binding"/>
    <property type="evidence" value="ECO:0007669"/>
    <property type="project" value="UniProtKB-UniRule"/>
</dbReference>
<dbReference type="EC" id="2.7.1.24" evidence="3 4"/>
<gene>
    <name evidence="3" type="primary">coaE</name>
    <name evidence="5" type="ORF">Q760_00205</name>
</gene>
<evidence type="ECO:0000313" key="6">
    <source>
        <dbReference type="Proteomes" id="UP000029833"/>
    </source>
</evidence>
<dbReference type="GO" id="GO:0005737">
    <property type="term" value="C:cytoplasm"/>
    <property type="evidence" value="ECO:0007669"/>
    <property type="project" value="UniProtKB-SubCell"/>
</dbReference>
<proteinExistence type="inferred from homology"/>
<evidence type="ECO:0000256" key="2">
    <source>
        <dbReference type="ARBA" id="ARBA00022840"/>
    </source>
</evidence>
<comment type="pathway">
    <text evidence="3">Cofactor biosynthesis; coenzyme A biosynthesis; CoA from (R)-pantothenate: step 5/5.</text>
</comment>
<dbReference type="PANTHER" id="PTHR10695">
    <property type="entry name" value="DEPHOSPHO-COA KINASE-RELATED"/>
    <property type="match status" value="1"/>
</dbReference>
<dbReference type="SUPFAM" id="SSF52540">
    <property type="entry name" value="P-loop containing nucleoside triphosphate hydrolases"/>
    <property type="match status" value="1"/>
</dbReference>
<evidence type="ECO:0000313" key="5">
    <source>
        <dbReference type="EMBL" id="KGM03947.1"/>
    </source>
</evidence>
<keyword evidence="3" id="KW-0963">Cytoplasm</keyword>
<dbReference type="GO" id="GO:0004140">
    <property type="term" value="F:dephospho-CoA kinase activity"/>
    <property type="evidence" value="ECO:0007669"/>
    <property type="project" value="UniProtKB-UniRule"/>
</dbReference>
<dbReference type="RefSeq" id="WP_034624260.1">
    <property type="nucleotide sequence ID" value="NZ_AXNT01000001.1"/>
</dbReference>
<organism evidence="5 6">
    <name type="scientific">Cellulomonas cellasea DSM 20118</name>
    <dbReference type="NCBI Taxonomy" id="1408250"/>
    <lineage>
        <taxon>Bacteria</taxon>
        <taxon>Bacillati</taxon>
        <taxon>Actinomycetota</taxon>
        <taxon>Actinomycetes</taxon>
        <taxon>Micrococcales</taxon>
        <taxon>Cellulomonadaceae</taxon>
        <taxon>Cellulomonas</taxon>
    </lineage>
</organism>
<dbReference type="GO" id="GO:0015937">
    <property type="term" value="P:coenzyme A biosynthetic process"/>
    <property type="evidence" value="ECO:0007669"/>
    <property type="project" value="UniProtKB-UniRule"/>
</dbReference>
<keyword evidence="1 3" id="KW-0547">Nucleotide-binding</keyword>
<keyword evidence="3 5" id="KW-0418">Kinase</keyword>
<evidence type="ECO:0000256" key="3">
    <source>
        <dbReference type="HAMAP-Rule" id="MF_00376"/>
    </source>
</evidence>
<feature type="binding site" evidence="3">
    <location>
        <begin position="11"/>
        <end position="16"/>
    </location>
    <ligand>
        <name>ATP</name>
        <dbReference type="ChEBI" id="CHEBI:30616"/>
    </ligand>
</feature>
<dbReference type="HAMAP" id="MF_00376">
    <property type="entry name" value="Dephospho_CoA_kinase"/>
    <property type="match status" value="1"/>
</dbReference>
<comment type="catalytic activity">
    <reaction evidence="3">
        <text>3'-dephospho-CoA + ATP = ADP + CoA + H(+)</text>
        <dbReference type="Rhea" id="RHEA:18245"/>
        <dbReference type="ChEBI" id="CHEBI:15378"/>
        <dbReference type="ChEBI" id="CHEBI:30616"/>
        <dbReference type="ChEBI" id="CHEBI:57287"/>
        <dbReference type="ChEBI" id="CHEBI:57328"/>
        <dbReference type="ChEBI" id="CHEBI:456216"/>
        <dbReference type="EC" id="2.7.1.24"/>
    </reaction>
</comment>
<dbReference type="PANTHER" id="PTHR10695:SF46">
    <property type="entry name" value="BIFUNCTIONAL COENZYME A SYNTHASE-RELATED"/>
    <property type="match status" value="1"/>
</dbReference>
<evidence type="ECO:0000256" key="4">
    <source>
        <dbReference type="NCBIfam" id="TIGR00152"/>
    </source>
</evidence>
<dbReference type="UniPathway" id="UPA00241">
    <property type="reaction ID" value="UER00356"/>
</dbReference>
<evidence type="ECO:0000256" key="1">
    <source>
        <dbReference type="ARBA" id="ARBA00022741"/>
    </source>
</evidence>
<name>A0A0A0BD17_9CELL</name>
<keyword evidence="3" id="KW-0808">Transferase</keyword>
<comment type="similarity">
    <text evidence="3">Belongs to the CoaE family.</text>
</comment>
<keyword evidence="6" id="KW-1185">Reference proteome</keyword>
<keyword evidence="3" id="KW-0173">Coenzyme A biosynthesis</keyword>
<comment type="caution">
    <text evidence="5">The sequence shown here is derived from an EMBL/GenBank/DDBJ whole genome shotgun (WGS) entry which is preliminary data.</text>
</comment>
<comment type="function">
    <text evidence="3">Catalyzes the phosphorylation of the 3'-hydroxyl group of dephosphocoenzyme A to form coenzyme A.</text>
</comment>
<reference evidence="5 6" key="1">
    <citation type="submission" date="2013-10" db="EMBL/GenBank/DDBJ databases">
        <authorList>
            <person name="Wang G."/>
            <person name="Zhuang W."/>
        </authorList>
    </citation>
    <scope>NUCLEOTIDE SEQUENCE [LARGE SCALE GENOMIC DNA]</scope>
    <source>
        <strain evidence="5 6">DSM 20118</strain>
    </source>
</reference>
<comment type="subcellular location">
    <subcellularLocation>
        <location evidence="3">Cytoplasm</location>
    </subcellularLocation>
</comment>
<dbReference type="CDD" id="cd02022">
    <property type="entry name" value="DPCK"/>
    <property type="match status" value="1"/>
</dbReference>
<dbReference type="InterPro" id="IPR001977">
    <property type="entry name" value="Depp_CoAkinase"/>
</dbReference>
<dbReference type="EMBL" id="AXNT01000001">
    <property type="protein sequence ID" value="KGM03947.1"/>
    <property type="molecule type" value="Genomic_DNA"/>
</dbReference>
<protein>
    <recommendedName>
        <fullName evidence="3 4">Dephospho-CoA kinase</fullName>
        <ecNumber evidence="3 4">2.7.1.24</ecNumber>
    </recommendedName>
    <alternativeName>
        <fullName evidence="3">Dephosphocoenzyme A kinase</fullName>
    </alternativeName>
</protein>
<dbReference type="PROSITE" id="PS51219">
    <property type="entry name" value="DPCK"/>
    <property type="match status" value="1"/>
</dbReference>
<dbReference type="InterPro" id="IPR027417">
    <property type="entry name" value="P-loop_NTPase"/>
</dbReference>
<keyword evidence="2 3" id="KW-0067">ATP-binding</keyword>
<dbReference type="Gene3D" id="3.40.50.300">
    <property type="entry name" value="P-loop containing nucleotide triphosphate hydrolases"/>
    <property type="match status" value="1"/>
</dbReference>
<dbReference type="STRING" id="1408250.Q760_00205"/>
<sequence>MQRIGLTGGIAAGKSVAAGRLAELGAVVIDYDQLAREAVEPGSVGLDEVAEAFGRGVIDADGALDRAALAALVFTDAAALERLNGIIHPIVRRLAAEREAAAATADAGAVVVHDIPLLVETGRGDEFHVLVVVQAPVELRLERLVEGRGLARDEAERRVAAQTTDETRAAVADVVLDGTGTDADLRAQVDGLWARLAAERAEELAAEVR</sequence>
<dbReference type="Proteomes" id="UP000029833">
    <property type="component" value="Unassembled WGS sequence"/>
</dbReference>
<dbReference type="NCBIfam" id="NF002879">
    <property type="entry name" value="PRK03333.1"/>
    <property type="match status" value="1"/>
</dbReference>
<dbReference type="AlphaFoldDB" id="A0A0A0BD17"/>
<dbReference type="NCBIfam" id="TIGR00152">
    <property type="entry name" value="dephospho-CoA kinase"/>
    <property type="match status" value="1"/>
</dbReference>
<dbReference type="OrthoDB" id="9812943at2"/>